<organism evidence="3 4">
    <name type="scientific">Maritalea mediterranea</name>
    <dbReference type="NCBI Taxonomy" id="2909667"/>
    <lineage>
        <taxon>Bacteria</taxon>
        <taxon>Pseudomonadati</taxon>
        <taxon>Pseudomonadota</taxon>
        <taxon>Alphaproteobacteria</taxon>
        <taxon>Hyphomicrobiales</taxon>
        <taxon>Devosiaceae</taxon>
        <taxon>Maritalea</taxon>
    </lineage>
</organism>
<dbReference type="InterPro" id="IPR036390">
    <property type="entry name" value="WH_DNA-bd_sf"/>
</dbReference>
<dbReference type="Pfam" id="PF13412">
    <property type="entry name" value="HTH_24"/>
    <property type="match status" value="1"/>
</dbReference>
<evidence type="ECO:0000256" key="1">
    <source>
        <dbReference type="ARBA" id="ARBA00006479"/>
    </source>
</evidence>
<dbReference type="InterPro" id="IPR036388">
    <property type="entry name" value="WH-like_DNA-bd_sf"/>
</dbReference>
<protein>
    <submittedName>
        <fullName evidence="3">ROK family transcriptional regulator</fullName>
    </submittedName>
</protein>
<gene>
    <name evidence="3" type="ORF">L1I42_12705</name>
</gene>
<dbReference type="CDD" id="cd23763">
    <property type="entry name" value="ASKHA_ATPase_ROK"/>
    <property type="match status" value="1"/>
</dbReference>
<comment type="caution">
    <text evidence="3">The sequence shown here is derived from an EMBL/GenBank/DDBJ whole genome shotgun (WGS) entry which is preliminary data.</text>
</comment>
<dbReference type="RefSeq" id="WP_236115002.1">
    <property type="nucleotide sequence ID" value="NZ_JAKGTI010000002.1"/>
</dbReference>
<feature type="compositionally biased region" description="Basic and acidic residues" evidence="2">
    <location>
        <begin position="1"/>
        <end position="10"/>
    </location>
</feature>
<comment type="similarity">
    <text evidence="1">Belongs to the ROK (NagC/XylR) family.</text>
</comment>
<dbReference type="PANTHER" id="PTHR18964:SF149">
    <property type="entry name" value="BIFUNCTIONAL UDP-N-ACETYLGLUCOSAMINE 2-EPIMERASE_N-ACETYLMANNOSAMINE KINASE"/>
    <property type="match status" value="1"/>
</dbReference>
<reference evidence="3 4" key="1">
    <citation type="submission" date="2022-01" db="EMBL/GenBank/DDBJ databases">
        <title>Maritalea mediterranea sp. nov., isolated from marine plastic residues from the Malva-rosa beach (Valencia, Spain).</title>
        <authorList>
            <person name="Vidal-Verdu A."/>
            <person name="Molina-Menor E."/>
            <person name="Pascual J."/>
            <person name="Pereto J."/>
            <person name="Porcar M."/>
        </authorList>
    </citation>
    <scope>NUCLEOTIDE SEQUENCE [LARGE SCALE GENOMIC DNA]</scope>
    <source>
        <strain evidence="3 4">P4.10X</strain>
    </source>
</reference>
<keyword evidence="4" id="KW-1185">Reference proteome</keyword>
<proteinExistence type="inferred from homology"/>
<evidence type="ECO:0000313" key="4">
    <source>
        <dbReference type="Proteomes" id="UP001201217"/>
    </source>
</evidence>
<dbReference type="PANTHER" id="PTHR18964">
    <property type="entry name" value="ROK (REPRESSOR, ORF, KINASE) FAMILY"/>
    <property type="match status" value="1"/>
</dbReference>
<dbReference type="Gene3D" id="1.10.10.10">
    <property type="entry name" value="Winged helix-like DNA-binding domain superfamily/Winged helix DNA-binding domain"/>
    <property type="match status" value="1"/>
</dbReference>
<dbReference type="Pfam" id="PF00480">
    <property type="entry name" value="ROK"/>
    <property type="match status" value="1"/>
</dbReference>
<name>A0ABS9E8Z5_9HYPH</name>
<dbReference type="SUPFAM" id="SSF46785">
    <property type="entry name" value="Winged helix' DNA-binding domain"/>
    <property type="match status" value="1"/>
</dbReference>
<accession>A0ABS9E8Z5</accession>
<feature type="region of interest" description="Disordered" evidence="2">
    <location>
        <begin position="1"/>
        <end position="22"/>
    </location>
</feature>
<sequence>MLFAENEKTNANRFSQGTNQSEMRANNERLVLTLLRYEQGLAKADIARKTGLSAQTVARLISKLSGEGLIEKGKPQKGRIGQPSTPLSLAASGAYFWGLKVGRRSVELALVDFLGNTVRHEKKIYDYPEFDVVIDFACAAVEKILETEGPETKAHLKGMGLAMPGFLWSWAPKIGVSPDRMVKWKTADLRKDLAERLGIPVFSQNDATAACSAEMVFGKRFVAQNALYFYVGFFIGGGLVLNGSLFTGSFGNAAGLGPLLVPTDDGNLKDLLDVASLAALEKQLDVKGFEGRVIWEDAGVWTIDAEILTAWLEQAANGIAHAIHTAQAIIDAESVIIDGWLPTNVRHQLIEKTKDLLHKKDFTGVSIPEVQEGSVGTAARTLGAASLPLKDRFLIE</sequence>
<dbReference type="EMBL" id="JAKGTI010000002">
    <property type="protein sequence ID" value="MCF4099355.1"/>
    <property type="molecule type" value="Genomic_DNA"/>
</dbReference>
<evidence type="ECO:0000256" key="2">
    <source>
        <dbReference type="SAM" id="MobiDB-lite"/>
    </source>
</evidence>
<evidence type="ECO:0000313" key="3">
    <source>
        <dbReference type="EMBL" id="MCF4099355.1"/>
    </source>
</evidence>
<feature type="compositionally biased region" description="Polar residues" evidence="2">
    <location>
        <begin position="11"/>
        <end position="22"/>
    </location>
</feature>
<dbReference type="InterPro" id="IPR043129">
    <property type="entry name" value="ATPase_NBD"/>
</dbReference>
<dbReference type="Gene3D" id="3.30.420.40">
    <property type="match status" value="2"/>
</dbReference>
<dbReference type="InterPro" id="IPR000600">
    <property type="entry name" value="ROK"/>
</dbReference>
<dbReference type="SUPFAM" id="SSF53067">
    <property type="entry name" value="Actin-like ATPase domain"/>
    <property type="match status" value="1"/>
</dbReference>
<dbReference type="Proteomes" id="UP001201217">
    <property type="component" value="Unassembled WGS sequence"/>
</dbReference>